<organism evidence="15 16">
    <name type="scientific">Caenorhabditis bovis</name>
    <dbReference type="NCBI Taxonomy" id="2654633"/>
    <lineage>
        <taxon>Eukaryota</taxon>
        <taxon>Metazoa</taxon>
        <taxon>Ecdysozoa</taxon>
        <taxon>Nematoda</taxon>
        <taxon>Chromadorea</taxon>
        <taxon>Rhabditida</taxon>
        <taxon>Rhabditina</taxon>
        <taxon>Rhabditomorpha</taxon>
        <taxon>Rhabditoidea</taxon>
        <taxon>Rhabditidae</taxon>
        <taxon>Peloderinae</taxon>
        <taxon>Caenorhabditis</taxon>
    </lineage>
</organism>
<evidence type="ECO:0000256" key="12">
    <source>
        <dbReference type="RuleBase" id="RU003832"/>
    </source>
</evidence>
<dbReference type="InterPro" id="IPR031481">
    <property type="entry name" value="Glyco_tran_10_N"/>
</dbReference>
<keyword evidence="9 12" id="KW-0333">Golgi apparatus</keyword>
<dbReference type="InterPro" id="IPR038577">
    <property type="entry name" value="GT10-like_C_sf"/>
</dbReference>
<evidence type="ECO:0000313" key="15">
    <source>
        <dbReference type="EMBL" id="CAB3403797.1"/>
    </source>
</evidence>
<accession>A0A8S1ENT4</accession>
<evidence type="ECO:0000256" key="8">
    <source>
        <dbReference type="ARBA" id="ARBA00022989"/>
    </source>
</evidence>
<dbReference type="GO" id="GO:0008417">
    <property type="term" value="F:fucosyltransferase activity"/>
    <property type="evidence" value="ECO:0007669"/>
    <property type="project" value="InterPro"/>
</dbReference>
<dbReference type="InterPro" id="IPR055270">
    <property type="entry name" value="Glyco_tran_10_C"/>
</dbReference>
<dbReference type="PANTHER" id="PTHR48438">
    <property type="entry name" value="ALPHA-(1,3)-FUCOSYLTRANSFERASE C-RELATED"/>
    <property type="match status" value="1"/>
</dbReference>
<dbReference type="Proteomes" id="UP000494206">
    <property type="component" value="Unassembled WGS sequence"/>
</dbReference>
<dbReference type="EC" id="2.4.1.-" evidence="12"/>
<evidence type="ECO:0000256" key="11">
    <source>
        <dbReference type="ARBA" id="ARBA00023180"/>
    </source>
</evidence>
<dbReference type="AlphaFoldDB" id="A0A8S1ENT4"/>
<keyword evidence="8 12" id="KW-1133">Transmembrane helix</keyword>
<gene>
    <name evidence="15" type="ORF">CBOVIS_LOCUS6213</name>
</gene>
<comment type="pathway">
    <text evidence="2">Protein modification; protein glycosylation.</text>
</comment>
<dbReference type="OrthoDB" id="427096at2759"/>
<evidence type="ECO:0000259" key="13">
    <source>
        <dbReference type="Pfam" id="PF00852"/>
    </source>
</evidence>
<evidence type="ECO:0000256" key="3">
    <source>
        <dbReference type="ARBA" id="ARBA00008919"/>
    </source>
</evidence>
<keyword evidence="4 12" id="KW-0328">Glycosyltransferase</keyword>
<keyword evidence="11" id="KW-0325">Glycoprotein</keyword>
<dbReference type="SUPFAM" id="SSF53756">
    <property type="entry name" value="UDP-Glycosyltransferase/glycogen phosphorylase"/>
    <property type="match status" value="1"/>
</dbReference>
<evidence type="ECO:0000256" key="2">
    <source>
        <dbReference type="ARBA" id="ARBA00004922"/>
    </source>
</evidence>
<evidence type="ECO:0000256" key="7">
    <source>
        <dbReference type="ARBA" id="ARBA00022968"/>
    </source>
</evidence>
<proteinExistence type="inferred from homology"/>
<dbReference type="Gene3D" id="3.40.50.11660">
    <property type="entry name" value="Glycosyl transferase family 10, C-terminal domain"/>
    <property type="match status" value="1"/>
</dbReference>
<dbReference type="GO" id="GO:0032580">
    <property type="term" value="C:Golgi cisterna membrane"/>
    <property type="evidence" value="ECO:0007669"/>
    <property type="project" value="UniProtKB-SubCell"/>
</dbReference>
<name>A0A8S1ENT4_9PELO</name>
<keyword evidence="6 12" id="KW-0812">Transmembrane</keyword>
<dbReference type="Pfam" id="PF17039">
    <property type="entry name" value="Glyco_tran_10_N"/>
    <property type="match status" value="1"/>
</dbReference>
<evidence type="ECO:0000256" key="1">
    <source>
        <dbReference type="ARBA" id="ARBA00004447"/>
    </source>
</evidence>
<keyword evidence="16" id="KW-1185">Reference proteome</keyword>
<comment type="subcellular location">
    <subcellularLocation>
        <location evidence="1 12">Golgi apparatus</location>
        <location evidence="1 12">Golgi stack membrane</location>
        <topology evidence="1 12">Single-pass type II membrane protein</topology>
    </subcellularLocation>
</comment>
<keyword evidence="7" id="KW-0735">Signal-anchor</keyword>
<feature type="transmembrane region" description="Helical" evidence="12">
    <location>
        <begin position="12"/>
        <end position="29"/>
    </location>
</feature>
<keyword evidence="5 12" id="KW-0808">Transferase</keyword>
<dbReference type="EMBL" id="CADEPM010000004">
    <property type="protein sequence ID" value="CAB3403797.1"/>
    <property type="molecule type" value="Genomic_DNA"/>
</dbReference>
<comment type="caution">
    <text evidence="15">The sequence shown here is derived from an EMBL/GenBank/DDBJ whole genome shotgun (WGS) entry which is preliminary data.</text>
</comment>
<protein>
    <recommendedName>
        <fullName evidence="12">Fucosyltransferase</fullName>
        <ecNumber evidence="12">2.4.1.-</ecNumber>
    </recommendedName>
</protein>
<evidence type="ECO:0000256" key="10">
    <source>
        <dbReference type="ARBA" id="ARBA00023136"/>
    </source>
</evidence>
<evidence type="ECO:0000256" key="5">
    <source>
        <dbReference type="ARBA" id="ARBA00022679"/>
    </source>
</evidence>
<dbReference type="Pfam" id="PF00852">
    <property type="entry name" value="Glyco_transf_10"/>
    <property type="match status" value="1"/>
</dbReference>
<evidence type="ECO:0000256" key="9">
    <source>
        <dbReference type="ARBA" id="ARBA00023034"/>
    </source>
</evidence>
<sequence>MISRGWFARWKYLFILCCICYILVFYVPSENVSRDSGTQYIAPRFKFGIKNGIAADDHQNESDDGPKETFMFRPASGEAFEVEEVLTTSNIKLAQRMKCNPKKGKRVILSWNVGHSPANLGGCPEWNCEFTTDKNRVKEADAVLVGGQPYEVNFKPNAYSVYFSQESPKNSGSRMRYQFNMTLGFRHDTPASSPYGYTVKLAKSSWKTGELVDMNLIRSKKKPAAWFVSHCATNSGREEFIQRLQKHVSVDIYGGCGKLKCPKSGNCENALDTDYFFYVAFENSLCKDYNTEKLWNQGYQRTIIPLVMKRSIVEPFVPPNSFIAIDDFKSVKEMGDYLNYLMNNQTAYLEYFNWRRKYKVIFLNGVNHDVLERPWGFCQLCRILWNEPREHHVIDNWAAYWDETCERDKQLVNSISD</sequence>
<evidence type="ECO:0000256" key="4">
    <source>
        <dbReference type="ARBA" id="ARBA00022676"/>
    </source>
</evidence>
<reference evidence="15 16" key="1">
    <citation type="submission" date="2020-04" db="EMBL/GenBank/DDBJ databases">
        <authorList>
            <person name="Laetsch R D."/>
            <person name="Stevens L."/>
            <person name="Kumar S."/>
            <person name="Blaxter L. M."/>
        </authorList>
    </citation>
    <scope>NUCLEOTIDE SEQUENCE [LARGE SCALE GENOMIC DNA]</scope>
</reference>
<keyword evidence="10 12" id="KW-0472">Membrane</keyword>
<feature type="domain" description="Fucosyltransferase N-terminal" evidence="14">
    <location>
        <begin position="105"/>
        <end position="196"/>
    </location>
</feature>
<evidence type="ECO:0000259" key="14">
    <source>
        <dbReference type="Pfam" id="PF17039"/>
    </source>
</evidence>
<comment type="similarity">
    <text evidence="3 12">Belongs to the glycosyltransferase 10 family.</text>
</comment>
<feature type="domain" description="Fucosyltransferase C-terminal" evidence="13">
    <location>
        <begin position="218"/>
        <end position="396"/>
    </location>
</feature>
<dbReference type="FunFam" id="3.40.50.11660:FF:000004">
    <property type="entry name" value="Glycoprotein 3-alpha-L-fucosyltransferase A"/>
    <property type="match status" value="1"/>
</dbReference>
<evidence type="ECO:0000313" key="16">
    <source>
        <dbReference type="Proteomes" id="UP000494206"/>
    </source>
</evidence>
<dbReference type="InterPro" id="IPR001503">
    <property type="entry name" value="Glyco_trans_10"/>
</dbReference>
<dbReference type="PANTHER" id="PTHR48438:SF1">
    <property type="entry name" value="ALPHA-(1,3)-FUCOSYLTRANSFERASE C-RELATED"/>
    <property type="match status" value="1"/>
</dbReference>
<evidence type="ECO:0000256" key="6">
    <source>
        <dbReference type="ARBA" id="ARBA00022692"/>
    </source>
</evidence>